<keyword evidence="13" id="KW-0460">Magnesium</keyword>
<evidence type="ECO:0000256" key="12">
    <source>
        <dbReference type="ARBA" id="ARBA00022840"/>
    </source>
</evidence>
<dbReference type="PROSITE" id="PS00107">
    <property type="entry name" value="PROTEIN_KINASE_ATP"/>
    <property type="match status" value="1"/>
</dbReference>
<dbReference type="GO" id="GO:0005737">
    <property type="term" value="C:cytoplasm"/>
    <property type="evidence" value="ECO:0007669"/>
    <property type="project" value="UniProtKB-SubCell"/>
</dbReference>
<comment type="subcellular location">
    <subcellularLocation>
        <location evidence="2">Cytoplasm</location>
    </subcellularLocation>
</comment>
<reference evidence="19" key="1">
    <citation type="submission" date="2020-04" db="EMBL/GenBank/DDBJ databases">
        <title>Genome Assembly and Annotation of Botryosphaeria dothidea sdau 11-99, a Latent Pathogen of Apple Fruit Ring Rot in China.</title>
        <authorList>
            <person name="Yu C."/>
            <person name="Diao Y."/>
            <person name="Lu Q."/>
            <person name="Zhao J."/>
            <person name="Cui S."/>
            <person name="Peng C."/>
            <person name="He B."/>
            <person name="Liu H."/>
        </authorList>
    </citation>
    <scope>NUCLEOTIDE SEQUENCE [LARGE SCALE GENOMIC DNA]</scope>
    <source>
        <strain evidence="19">Sdau11-99</strain>
    </source>
</reference>
<proteinExistence type="inferred from homology"/>
<evidence type="ECO:0000256" key="8">
    <source>
        <dbReference type="ARBA" id="ARBA00022679"/>
    </source>
</evidence>
<feature type="compositionally biased region" description="Basic and acidic residues" evidence="17">
    <location>
        <begin position="636"/>
        <end position="650"/>
    </location>
</feature>
<dbReference type="GO" id="GO:0046872">
    <property type="term" value="F:metal ion binding"/>
    <property type="evidence" value="ECO:0007669"/>
    <property type="project" value="UniProtKB-KW"/>
</dbReference>
<dbReference type="OrthoDB" id="248923at2759"/>
<dbReference type="GO" id="GO:0005524">
    <property type="term" value="F:ATP binding"/>
    <property type="evidence" value="ECO:0007669"/>
    <property type="project" value="UniProtKB-UniRule"/>
</dbReference>
<evidence type="ECO:0000256" key="15">
    <source>
        <dbReference type="ARBA" id="ARBA00048679"/>
    </source>
</evidence>
<feature type="compositionally biased region" description="Polar residues" evidence="17">
    <location>
        <begin position="342"/>
        <end position="360"/>
    </location>
</feature>
<keyword evidence="12 16" id="KW-0067">ATP-binding</keyword>
<dbReference type="InterPro" id="IPR000719">
    <property type="entry name" value="Prot_kinase_dom"/>
</dbReference>
<dbReference type="FunFam" id="1.10.510.10:FF:000411">
    <property type="entry name" value="Probable Ste20-like kinase Don3"/>
    <property type="match status" value="1"/>
</dbReference>
<evidence type="ECO:0000256" key="1">
    <source>
        <dbReference type="ARBA" id="ARBA00001946"/>
    </source>
</evidence>
<evidence type="ECO:0000256" key="3">
    <source>
        <dbReference type="ARBA" id="ARBA00008874"/>
    </source>
</evidence>
<feature type="compositionally biased region" description="Polar residues" evidence="17">
    <location>
        <begin position="369"/>
        <end position="385"/>
    </location>
</feature>
<comment type="catalytic activity">
    <reaction evidence="15">
        <text>L-seryl-[protein] + ATP = O-phospho-L-seryl-[protein] + ADP + H(+)</text>
        <dbReference type="Rhea" id="RHEA:17989"/>
        <dbReference type="Rhea" id="RHEA-COMP:9863"/>
        <dbReference type="Rhea" id="RHEA-COMP:11604"/>
        <dbReference type="ChEBI" id="CHEBI:15378"/>
        <dbReference type="ChEBI" id="CHEBI:29999"/>
        <dbReference type="ChEBI" id="CHEBI:30616"/>
        <dbReference type="ChEBI" id="CHEBI:83421"/>
        <dbReference type="ChEBI" id="CHEBI:456216"/>
        <dbReference type="EC" id="2.7.11.1"/>
    </reaction>
</comment>
<keyword evidence="10 16" id="KW-0547">Nucleotide-binding</keyword>
<feature type="domain" description="Protein kinase" evidence="18">
    <location>
        <begin position="7"/>
        <end position="258"/>
    </location>
</feature>
<evidence type="ECO:0000313" key="20">
    <source>
        <dbReference type="Proteomes" id="UP000572817"/>
    </source>
</evidence>
<evidence type="ECO:0000256" key="13">
    <source>
        <dbReference type="ARBA" id="ARBA00022842"/>
    </source>
</evidence>
<evidence type="ECO:0000256" key="9">
    <source>
        <dbReference type="ARBA" id="ARBA00022723"/>
    </source>
</evidence>
<dbReference type="InterPro" id="IPR050629">
    <property type="entry name" value="STE20/SPS1-PAK"/>
</dbReference>
<dbReference type="SUPFAM" id="SSF56112">
    <property type="entry name" value="Protein kinase-like (PK-like)"/>
    <property type="match status" value="1"/>
</dbReference>
<dbReference type="Proteomes" id="UP000572817">
    <property type="component" value="Unassembled WGS sequence"/>
</dbReference>
<keyword evidence="7" id="KW-0597">Phosphoprotein</keyword>
<keyword evidence="11" id="KW-0418">Kinase</keyword>
<dbReference type="InterPro" id="IPR017441">
    <property type="entry name" value="Protein_kinase_ATP_BS"/>
</dbReference>
<sequence>MQDADNYQVLEELGSGSFGVVYKAIEKSTGDIVAIKHIDLEGSDDDIREIQQEIALLSTCASPFVTQYKTSFVRGVKLWIVMEFLGGGSCLDLMKPGPFSEAHTAIICRELLLGLDYLHQSGKIHRDIKAANVLLSQTGKVKIADFGVAAQLTNIKSQRMTFVGTPYWMAPEVIQEMGYDFKADIWSLGITAMELAKGEPPHADTHPMKVLFHIPKAPAPRLEGSDYTKEYKDFVASCLIKDPDRRPTAKELLKHKFIQRAGKVEALQELIERRKMYDAGNTKPSHPKYYEETMRNISPATLHEDEDEDEWVFDTVKPVKPQRKRQPSKVEYPEELMEKLDLNSTPLGTSAPTNGSTGYKTATRRPSSRHSNASFNQGSTVSTARRVSGAREPLGVDMSFGNGNSTVRQFRRVSSAGLEMHPEEVPPIPSRPANINASFSSADTLIPEVQNENTPPLTGGPMGTVSRLTKESLMGRRAYVKAVDGAFQETHAQTGSQQKRDALAKVAQAWAALDRVDPEGEFLLLRNMVDRIQSDPKLAAALGVAPSGMPVTPMSSAKSHAPAVLSPTSTSNGKANDPFYADNSNFSPTSPAKQNGNKLIMAQSNPHLKSHQRRRQSAISNAGSDHSSSNDSNGGGEKRRGSGNIDEKKLPGYVKPGMEHTSLLADVLYGRWTEGLAAKWART</sequence>
<keyword evidence="6" id="KW-0723">Serine/threonine-protein kinase</keyword>
<dbReference type="InterPro" id="IPR011009">
    <property type="entry name" value="Kinase-like_dom_sf"/>
</dbReference>
<feature type="compositionally biased region" description="Low complexity" evidence="17">
    <location>
        <begin position="617"/>
        <end position="632"/>
    </location>
</feature>
<feature type="binding site" evidence="16">
    <location>
        <position position="36"/>
    </location>
    <ligand>
        <name>ATP</name>
        <dbReference type="ChEBI" id="CHEBI:30616"/>
    </ligand>
</feature>
<evidence type="ECO:0000256" key="6">
    <source>
        <dbReference type="ARBA" id="ARBA00022527"/>
    </source>
</evidence>
<dbReference type="PROSITE" id="PS50011">
    <property type="entry name" value="PROTEIN_KINASE_DOM"/>
    <property type="match status" value="1"/>
</dbReference>
<evidence type="ECO:0000256" key="11">
    <source>
        <dbReference type="ARBA" id="ARBA00022777"/>
    </source>
</evidence>
<organism evidence="19 20">
    <name type="scientific">Botryosphaeria dothidea</name>
    <dbReference type="NCBI Taxonomy" id="55169"/>
    <lineage>
        <taxon>Eukaryota</taxon>
        <taxon>Fungi</taxon>
        <taxon>Dikarya</taxon>
        <taxon>Ascomycota</taxon>
        <taxon>Pezizomycotina</taxon>
        <taxon>Dothideomycetes</taxon>
        <taxon>Dothideomycetes incertae sedis</taxon>
        <taxon>Botryosphaeriales</taxon>
        <taxon>Botryosphaeriaceae</taxon>
        <taxon>Botryosphaeria</taxon>
    </lineage>
</organism>
<feature type="region of interest" description="Disordered" evidence="17">
    <location>
        <begin position="550"/>
        <end position="655"/>
    </location>
</feature>
<evidence type="ECO:0000259" key="18">
    <source>
        <dbReference type="PROSITE" id="PS50011"/>
    </source>
</evidence>
<comment type="caution">
    <text evidence="19">The sequence shown here is derived from an EMBL/GenBank/DDBJ whole genome shotgun (WGS) entry which is preliminary data.</text>
</comment>
<dbReference type="SMART" id="SM00220">
    <property type="entry name" value="S_TKc"/>
    <property type="match status" value="1"/>
</dbReference>
<dbReference type="EMBL" id="WWBZ02000001">
    <property type="protein sequence ID" value="KAF4314488.1"/>
    <property type="molecule type" value="Genomic_DNA"/>
</dbReference>
<evidence type="ECO:0000256" key="14">
    <source>
        <dbReference type="ARBA" id="ARBA00047899"/>
    </source>
</evidence>
<dbReference type="GO" id="GO:0004674">
    <property type="term" value="F:protein serine/threonine kinase activity"/>
    <property type="evidence" value="ECO:0007669"/>
    <property type="project" value="UniProtKB-KW"/>
</dbReference>
<comment type="catalytic activity">
    <reaction evidence="14">
        <text>L-threonyl-[protein] + ATP = O-phospho-L-threonyl-[protein] + ADP + H(+)</text>
        <dbReference type="Rhea" id="RHEA:46608"/>
        <dbReference type="Rhea" id="RHEA-COMP:11060"/>
        <dbReference type="Rhea" id="RHEA-COMP:11605"/>
        <dbReference type="ChEBI" id="CHEBI:15378"/>
        <dbReference type="ChEBI" id="CHEBI:30013"/>
        <dbReference type="ChEBI" id="CHEBI:30616"/>
        <dbReference type="ChEBI" id="CHEBI:61977"/>
        <dbReference type="ChEBI" id="CHEBI:456216"/>
        <dbReference type="EC" id="2.7.11.1"/>
    </reaction>
</comment>
<dbReference type="PANTHER" id="PTHR48012">
    <property type="entry name" value="STERILE20-LIKE KINASE, ISOFORM B-RELATED"/>
    <property type="match status" value="1"/>
</dbReference>
<dbReference type="AlphaFoldDB" id="A0A8H4NBK5"/>
<evidence type="ECO:0000256" key="10">
    <source>
        <dbReference type="ARBA" id="ARBA00022741"/>
    </source>
</evidence>
<feature type="region of interest" description="Disordered" evidence="17">
    <location>
        <begin position="342"/>
        <end position="387"/>
    </location>
</feature>
<protein>
    <recommendedName>
        <fullName evidence="4">non-specific serine/threonine protein kinase</fullName>
        <ecNumber evidence="4">2.7.11.1</ecNumber>
    </recommendedName>
</protein>
<keyword evidence="8" id="KW-0808">Transferase</keyword>
<dbReference type="CDD" id="cd06609">
    <property type="entry name" value="STKc_MST3_like"/>
    <property type="match status" value="1"/>
</dbReference>
<dbReference type="PANTHER" id="PTHR48012:SF10">
    <property type="entry name" value="FI20177P1"/>
    <property type="match status" value="1"/>
</dbReference>
<evidence type="ECO:0000313" key="19">
    <source>
        <dbReference type="EMBL" id="KAF4314488.1"/>
    </source>
</evidence>
<evidence type="ECO:0000256" key="17">
    <source>
        <dbReference type="SAM" id="MobiDB-lite"/>
    </source>
</evidence>
<evidence type="ECO:0000256" key="4">
    <source>
        <dbReference type="ARBA" id="ARBA00012513"/>
    </source>
</evidence>
<comment type="similarity">
    <text evidence="3">Belongs to the protein kinase superfamily. STE Ser/Thr protein kinase family. STE20 subfamily.</text>
</comment>
<evidence type="ECO:0000256" key="5">
    <source>
        <dbReference type="ARBA" id="ARBA00022490"/>
    </source>
</evidence>
<evidence type="ECO:0000256" key="2">
    <source>
        <dbReference type="ARBA" id="ARBA00004496"/>
    </source>
</evidence>
<dbReference type="EC" id="2.7.11.1" evidence="4"/>
<keyword evidence="5" id="KW-0963">Cytoplasm</keyword>
<accession>A0A8H4NBK5</accession>
<dbReference type="Gene3D" id="1.10.510.10">
    <property type="entry name" value="Transferase(Phosphotransferase) domain 1"/>
    <property type="match status" value="1"/>
</dbReference>
<dbReference type="Pfam" id="PF00069">
    <property type="entry name" value="Pkinase"/>
    <property type="match status" value="1"/>
</dbReference>
<gene>
    <name evidence="19" type="ORF">GTA08_BOTSDO01318</name>
</gene>
<keyword evidence="20" id="KW-1185">Reference proteome</keyword>
<evidence type="ECO:0000256" key="7">
    <source>
        <dbReference type="ARBA" id="ARBA00022553"/>
    </source>
</evidence>
<keyword evidence="9" id="KW-0479">Metal-binding</keyword>
<comment type="cofactor">
    <cofactor evidence="1">
        <name>Mg(2+)</name>
        <dbReference type="ChEBI" id="CHEBI:18420"/>
    </cofactor>
</comment>
<name>A0A8H4NBK5_9PEZI</name>
<feature type="compositionally biased region" description="Polar residues" evidence="17">
    <location>
        <begin position="582"/>
        <end position="607"/>
    </location>
</feature>
<evidence type="ECO:0000256" key="16">
    <source>
        <dbReference type="PROSITE-ProRule" id="PRU10141"/>
    </source>
</evidence>